<accession>K1U854</accession>
<dbReference type="PANTHER" id="PTHR39201:SF1">
    <property type="entry name" value="FLAVODOXIN-LIKE DOMAIN-CONTAINING PROTEIN"/>
    <property type="match status" value="1"/>
</dbReference>
<dbReference type="Gene3D" id="3.40.50.360">
    <property type="match status" value="1"/>
</dbReference>
<protein>
    <submittedName>
        <fullName evidence="2">Flavodoxin</fullName>
    </submittedName>
</protein>
<evidence type="ECO:0000313" key="2">
    <source>
        <dbReference type="EMBL" id="EKC67671.1"/>
    </source>
</evidence>
<gene>
    <name evidence="2" type="ORF">OBE_05331</name>
</gene>
<dbReference type="SUPFAM" id="SSF52218">
    <property type="entry name" value="Flavoproteins"/>
    <property type="match status" value="1"/>
</dbReference>
<dbReference type="InterPro" id="IPR029039">
    <property type="entry name" value="Flavoprotein-like_sf"/>
</dbReference>
<dbReference type="PANTHER" id="PTHR39201">
    <property type="entry name" value="EXPORTED PROTEIN-RELATED"/>
    <property type="match status" value="1"/>
</dbReference>
<dbReference type="GO" id="GO:0010181">
    <property type="term" value="F:FMN binding"/>
    <property type="evidence" value="ECO:0007669"/>
    <property type="project" value="InterPro"/>
</dbReference>
<dbReference type="Pfam" id="PF12682">
    <property type="entry name" value="Flavodoxin_4"/>
    <property type="match status" value="1"/>
</dbReference>
<name>K1U854_9ZZZZ</name>
<comment type="caution">
    <text evidence="2">The sequence shown here is derived from an EMBL/GenBank/DDBJ whole genome shotgun (WGS) entry which is preliminary data.</text>
</comment>
<dbReference type="AlphaFoldDB" id="K1U854"/>
<proteinExistence type="predicted"/>
<feature type="non-terminal residue" evidence="2">
    <location>
        <position position="1"/>
    </location>
</feature>
<reference evidence="2" key="1">
    <citation type="journal article" date="2013" name="Environ. Microbiol.">
        <title>Microbiota from the distal guts of lean and obese adolescents exhibit partial functional redundancy besides clear differences in community structure.</title>
        <authorList>
            <person name="Ferrer M."/>
            <person name="Ruiz A."/>
            <person name="Lanza F."/>
            <person name="Haange S.B."/>
            <person name="Oberbach A."/>
            <person name="Till H."/>
            <person name="Bargiela R."/>
            <person name="Campoy C."/>
            <person name="Segura M.T."/>
            <person name="Richter M."/>
            <person name="von Bergen M."/>
            <person name="Seifert J."/>
            <person name="Suarez A."/>
        </authorList>
    </citation>
    <scope>NUCLEOTIDE SEQUENCE</scope>
</reference>
<dbReference type="InterPro" id="IPR008254">
    <property type="entry name" value="Flavodoxin/NO_synth"/>
</dbReference>
<evidence type="ECO:0000259" key="1">
    <source>
        <dbReference type="Pfam" id="PF12682"/>
    </source>
</evidence>
<feature type="domain" description="Flavodoxin-like" evidence="1">
    <location>
        <begin position="1"/>
        <end position="129"/>
    </location>
</feature>
<organism evidence="2">
    <name type="scientific">human gut metagenome</name>
    <dbReference type="NCBI Taxonomy" id="408170"/>
    <lineage>
        <taxon>unclassified sequences</taxon>
        <taxon>metagenomes</taxon>
        <taxon>organismal metagenomes</taxon>
    </lineage>
</organism>
<dbReference type="EMBL" id="AJWZ01003638">
    <property type="protein sequence ID" value="EKC67671.1"/>
    <property type="molecule type" value="Genomic_DNA"/>
</dbReference>
<sequence>DLFEIVPVQPYSEEDLDYSNDNCRANQEQNDDTARPEISDTIENIDEYDVVFIGHPIWWGIEPRIIDTFLESYDFSGKTMVDFCTSGGSGISESESNLKEICPDSVWLEGKRFLGSSSHDDIADWVDNMNF</sequence>